<dbReference type="InterPro" id="IPR045028">
    <property type="entry name" value="DinG/Rad3-like"/>
</dbReference>
<evidence type="ECO:0000259" key="17">
    <source>
        <dbReference type="PROSITE" id="PS51193"/>
    </source>
</evidence>
<dbReference type="Pfam" id="PF06733">
    <property type="entry name" value="DEAD_2"/>
    <property type="match status" value="1"/>
</dbReference>
<dbReference type="Pfam" id="PF00270">
    <property type="entry name" value="DEAD"/>
    <property type="match status" value="1"/>
</dbReference>
<proteinExistence type="inferred from homology"/>
<gene>
    <name evidence="18" type="ORF">ACFSQZ_12960</name>
</gene>
<keyword evidence="12" id="KW-0234">DNA repair</keyword>
<keyword evidence="19" id="KW-1185">Reference proteome</keyword>
<dbReference type="InterPro" id="IPR027417">
    <property type="entry name" value="P-loop_NTPase"/>
</dbReference>
<evidence type="ECO:0000256" key="9">
    <source>
        <dbReference type="ARBA" id="ARBA00023004"/>
    </source>
</evidence>
<evidence type="ECO:0000256" key="11">
    <source>
        <dbReference type="ARBA" id="ARBA00023125"/>
    </source>
</evidence>
<dbReference type="Proteomes" id="UP001597297">
    <property type="component" value="Unassembled WGS sequence"/>
</dbReference>
<reference evidence="19" key="1">
    <citation type="journal article" date="2019" name="Int. J. Syst. Evol. Microbiol.">
        <title>The Global Catalogue of Microorganisms (GCM) 10K type strain sequencing project: providing services to taxonomists for standard genome sequencing and annotation.</title>
        <authorList>
            <consortium name="The Broad Institute Genomics Platform"/>
            <consortium name="The Broad Institute Genome Sequencing Center for Infectious Disease"/>
            <person name="Wu L."/>
            <person name="Ma J."/>
        </authorList>
    </citation>
    <scope>NUCLEOTIDE SEQUENCE [LARGE SCALE GENOMIC DNA]</scope>
    <source>
        <strain evidence="19">JCM 16545</strain>
    </source>
</reference>
<keyword evidence="9" id="KW-0408">Iron</keyword>
<protein>
    <recommendedName>
        <fullName evidence="15">DNA 5'-3' helicase</fullName>
        <ecNumber evidence="15">5.6.2.3</ecNumber>
    </recommendedName>
</protein>
<dbReference type="PROSITE" id="PS51193">
    <property type="entry name" value="HELICASE_ATP_BIND_2"/>
    <property type="match status" value="1"/>
</dbReference>
<keyword evidence="8" id="KW-0067">ATP-binding</keyword>
<accession>A0ABW5E5F8</accession>
<dbReference type="GO" id="GO:0016787">
    <property type="term" value="F:hydrolase activity"/>
    <property type="evidence" value="ECO:0007669"/>
    <property type="project" value="UniProtKB-KW"/>
</dbReference>
<dbReference type="SUPFAM" id="SSF52540">
    <property type="entry name" value="P-loop containing nucleoside triphosphate hydrolases"/>
    <property type="match status" value="1"/>
</dbReference>
<evidence type="ECO:0000313" key="18">
    <source>
        <dbReference type="EMBL" id="MFD2277384.1"/>
    </source>
</evidence>
<evidence type="ECO:0000256" key="5">
    <source>
        <dbReference type="ARBA" id="ARBA00022763"/>
    </source>
</evidence>
<dbReference type="SMART" id="SM00491">
    <property type="entry name" value="HELICc2"/>
    <property type="match status" value="1"/>
</dbReference>
<dbReference type="PANTHER" id="PTHR11472:SF34">
    <property type="entry name" value="REGULATOR OF TELOMERE ELONGATION HELICASE 1"/>
    <property type="match status" value="1"/>
</dbReference>
<dbReference type="GO" id="GO:0003678">
    <property type="term" value="F:DNA helicase activity"/>
    <property type="evidence" value="ECO:0007669"/>
    <property type="project" value="UniProtKB-EC"/>
</dbReference>
<comment type="similarity">
    <text evidence="14">Belongs to the helicase family. DinG subfamily.</text>
</comment>
<evidence type="ECO:0000256" key="10">
    <source>
        <dbReference type="ARBA" id="ARBA00023014"/>
    </source>
</evidence>
<evidence type="ECO:0000313" key="19">
    <source>
        <dbReference type="Proteomes" id="UP001597297"/>
    </source>
</evidence>
<organism evidence="18 19">
    <name type="scientific">Rubritalea spongiae</name>
    <dbReference type="NCBI Taxonomy" id="430797"/>
    <lineage>
        <taxon>Bacteria</taxon>
        <taxon>Pseudomonadati</taxon>
        <taxon>Verrucomicrobiota</taxon>
        <taxon>Verrucomicrobiia</taxon>
        <taxon>Verrucomicrobiales</taxon>
        <taxon>Rubritaleaceae</taxon>
        <taxon>Rubritalea</taxon>
    </lineage>
</organism>
<dbReference type="EC" id="5.6.2.3" evidence="15"/>
<dbReference type="Gene3D" id="3.40.50.300">
    <property type="entry name" value="P-loop containing nucleotide triphosphate hydrolases"/>
    <property type="match status" value="2"/>
</dbReference>
<evidence type="ECO:0000256" key="16">
    <source>
        <dbReference type="ARBA" id="ARBA00048954"/>
    </source>
</evidence>
<keyword evidence="13" id="KW-0413">Isomerase</keyword>
<dbReference type="InterPro" id="IPR006555">
    <property type="entry name" value="ATP-dep_Helicase_C"/>
</dbReference>
<keyword evidence="11" id="KW-0238">DNA-binding</keyword>
<feature type="domain" description="Helicase ATP-binding" evidence="17">
    <location>
        <begin position="28"/>
        <end position="297"/>
    </location>
</feature>
<evidence type="ECO:0000256" key="14">
    <source>
        <dbReference type="ARBA" id="ARBA00038058"/>
    </source>
</evidence>
<evidence type="ECO:0000256" key="7">
    <source>
        <dbReference type="ARBA" id="ARBA00022806"/>
    </source>
</evidence>
<dbReference type="RefSeq" id="WP_377093830.1">
    <property type="nucleotide sequence ID" value="NZ_JBHSJM010000001.1"/>
</dbReference>
<dbReference type="InterPro" id="IPR014001">
    <property type="entry name" value="Helicase_ATP-bd"/>
</dbReference>
<name>A0ABW5E5F8_9BACT</name>
<evidence type="ECO:0000256" key="2">
    <source>
        <dbReference type="ARBA" id="ARBA00022485"/>
    </source>
</evidence>
<evidence type="ECO:0000256" key="12">
    <source>
        <dbReference type="ARBA" id="ARBA00023204"/>
    </source>
</evidence>
<comment type="caution">
    <text evidence="18">The sequence shown here is derived from an EMBL/GenBank/DDBJ whole genome shotgun (WGS) entry which is preliminary data.</text>
</comment>
<keyword evidence="4" id="KW-0547">Nucleotide-binding</keyword>
<keyword evidence="5" id="KW-0227">DNA damage</keyword>
<keyword evidence="10" id="KW-0411">Iron-sulfur</keyword>
<dbReference type="PANTHER" id="PTHR11472">
    <property type="entry name" value="DNA REPAIR DEAD HELICASE RAD3/XP-D SUBFAMILY MEMBER"/>
    <property type="match status" value="1"/>
</dbReference>
<sequence length="669" mass="75085">MIAFVEGTGSGACEGLADEIHGIFSENGLLSQSPDFAYRPQQQEMATEVASALEQSRVLTVEAGTGVGKSLAYLIPAVKYALESGKKAVISTHTINLQEQLTGKDIPIVKKLLGVDFDAVLLKGRQNYVCPLRLRIAMDSKGDLFTTSEVEELKEIWDWAEGTTDGTLSELDFRPSPKVWSQVCSEAHICTPRTCGTRGNCFYQKARRRVEKANVVVVNHTLFFSLLDSVVEERDERDMGYIFPNDFVIFDEAHTLEEVAANQLGLRLSQSGLRFDVSRLYNPRNKKGLLKQLRSGEGIQAAEDLLERAQDFFDELAESIQFGQFSKESRVREPEIVDNTLAEPLRKLWNVIEDEAEKLEKESATRKELMDGARRLREVHGTLRLFLDQTDEESVYWVEKGGRDGDVLSLRSAPINIADRLRDAMFGKGRTCILTSATLSAGEEDMSYFRRRVGAEKSKAVQIGSPFDYQKQMEVYVMQAMPDPGTPKYEEALVHWISRVLKYTEGKAFVLFTSYKVMRNVADAMEDYFDEMGWRLLVQGDGTPRHKMVDIFRKDTHSVLFGTDSFWAGVDVPGESLSNVIVTRLPFSVPDHPVVQSKIEAIEAEGGNAFMDYSVPEAVIKLRQGVGRLIRSEKDSGVVVILDNRVVTKRYGKMFLKALPDAPVKIVKQ</sequence>
<evidence type="ECO:0000256" key="1">
    <source>
        <dbReference type="ARBA" id="ARBA00001966"/>
    </source>
</evidence>
<dbReference type="SMART" id="SM00488">
    <property type="entry name" value="DEXDc2"/>
    <property type="match status" value="1"/>
</dbReference>
<comment type="catalytic activity">
    <reaction evidence="16">
        <text>ATP + H2O = ADP + phosphate + H(+)</text>
        <dbReference type="Rhea" id="RHEA:13065"/>
        <dbReference type="ChEBI" id="CHEBI:15377"/>
        <dbReference type="ChEBI" id="CHEBI:15378"/>
        <dbReference type="ChEBI" id="CHEBI:30616"/>
        <dbReference type="ChEBI" id="CHEBI:43474"/>
        <dbReference type="ChEBI" id="CHEBI:456216"/>
        <dbReference type="EC" id="5.6.2.3"/>
    </reaction>
</comment>
<keyword evidence="3" id="KW-0479">Metal-binding</keyword>
<evidence type="ECO:0000256" key="4">
    <source>
        <dbReference type="ARBA" id="ARBA00022741"/>
    </source>
</evidence>
<keyword evidence="7 18" id="KW-0347">Helicase</keyword>
<dbReference type="InterPro" id="IPR006554">
    <property type="entry name" value="Helicase-like_DEXD_c2"/>
</dbReference>
<evidence type="ECO:0000256" key="15">
    <source>
        <dbReference type="ARBA" id="ARBA00044969"/>
    </source>
</evidence>
<dbReference type="InterPro" id="IPR011545">
    <property type="entry name" value="DEAD/DEAH_box_helicase_dom"/>
</dbReference>
<keyword evidence="6 18" id="KW-0378">Hydrolase</keyword>
<keyword evidence="2" id="KW-0004">4Fe-4S</keyword>
<dbReference type="Pfam" id="PF13307">
    <property type="entry name" value="Helicase_C_2"/>
    <property type="match status" value="1"/>
</dbReference>
<evidence type="ECO:0000256" key="13">
    <source>
        <dbReference type="ARBA" id="ARBA00023235"/>
    </source>
</evidence>
<dbReference type="InterPro" id="IPR014013">
    <property type="entry name" value="Helic_SF1/SF2_ATP-bd_DinG/Rad3"/>
</dbReference>
<evidence type="ECO:0000256" key="6">
    <source>
        <dbReference type="ARBA" id="ARBA00022801"/>
    </source>
</evidence>
<evidence type="ECO:0000256" key="8">
    <source>
        <dbReference type="ARBA" id="ARBA00022840"/>
    </source>
</evidence>
<comment type="cofactor">
    <cofactor evidence="1">
        <name>[4Fe-4S] cluster</name>
        <dbReference type="ChEBI" id="CHEBI:49883"/>
    </cofactor>
</comment>
<dbReference type="EMBL" id="JBHUJC010000041">
    <property type="protein sequence ID" value="MFD2277384.1"/>
    <property type="molecule type" value="Genomic_DNA"/>
</dbReference>
<dbReference type="InterPro" id="IPR010614">
    <property type="entry name" value="RAD3-like_helicase_DEAD"/>
</dbReference>
<evidence type="ECO:0000256" key="3">
    <source>
        <dbReference type="ARBA" id="ARBA00022723"/>
    </source>
</evidence>
<dbReference type="SMART" id="SM00487">
    <property type="entry name" value="DEXDc"/>
    <property type="match status" value="1"/>
</dbReference>